<keyword evidence="4" id="KW-0067">ATP-binding</keyword>
<keyword evidence="3" id="KW-0347">Helicase</keyword>
<organism evidence="6 7">
    <name type="scientific">Hyaloperonospora arabidopsidis (strain Emoy2)</name>
    <name type="common">Downy mildew agent</name>
    <name type="synonym">Peronospora arabidopsidis</name>
    <dbReference type="NCBI Taxonomy" id="559515"/>
    <lineage>
        <taxon>Eukaryota</taxon>
        <taxon>Sar</taxon>
        <taxon>Stramenopiles</taxon>
        <taxon>Oomycota</taxon>
        <taxon>Peronosporomycetes</taxon>
        <taxon>Peronosporales</taxon>
        <taxon>Peronosporaceae</taxon>
        <taxon>Hyaloperonospora</taxon>
    </lineage>
</organism>
<dbReference type="GO" id="GO:0005524">
    <property type="term" value="F:ATP binding"/>
    <property type="evidence" value="ECO:0007669"/>
    <property type="project" value="UniProtKB-KW"/>
</dbReference>
<evidence type="ECO:0000256" key="1">
    <source>
        <dbReference type="ARBA" id="ARBA00022741"/>
    </source>
</evidence>
<dbReference type="InterPro" id="IPR047187">
    <property type="entry name" value="SF1_C_Upf1"/>
</dbReference>
<dbReference type="STRING" id="559515.M4BPQ5"/>
<keyword evidence="1" id="KW-0547">Nucleotide-binding</keyword>
<evidence type="ECO:0000256" key="2">
    <source>
        <dbReference type="ARBA" id="ARBA00022801"/>
    </source>
</evidence>
<dbReference type="PANTHER" id="PTHR10887:SF495">
    <property type="entry name" value="HELICASE SENATAXIN ISOFORM X1-RELATED"/>
    <property type="match status" value="1"/>
</dbReference>
<dbReference type="Proteomes" id="UP000011713">
    <property type="component" value="Unassembled WGS sequence"/>
</dbReference>
<dbReference type="Pfam" id="PF13087">
    <property type="entry name" value="AAA_12"/>
    <property type="match status" value="1"/>
</dbReference>
<reference evidence="6" key="2">
    <citation type="submission" date="2015-06" db="UniProtKB">
        <authorList>
            <consortium name="EnsemblProtists"/>
        </authorList>
    </citation>
    <scope>IDENTIFICATION</scope>
    <source>
        <strain evidence="6">Emoy2</strain>
    </source>
</reference>
<dbReference type="EMBL" id="JH598525">
    <property type="status" value="NOT_ANNOTATED_CDS"/>
    <property type="molecule type" value="Genomic_DNA"/>
</dbReference>
<evidence type="ECO:0000259" key="5">
    <source>
        <dbReference type="Pfam" id="PF13087"/>
    </source>
</evidence>
<dbReference type="VEuPathDB" id="FungiDB:HpaG808394"/>
<dbReference type="AlphaFoldDB" id="M4BPQ5"/>
<dbReference type="InParanoid" id="M4BPQ5"/>
<dbReference type="SUPFAM" id="SSF52540">
    <property type="entry name" value="P-loop containing nucleoside triphosphate hydrolases"/>
    <property type="match status" value="1"/>
</dbReference>
<proteinExistence type="predicted"/>
<keyword evidence="2" id="KW-0378">Hydrolase</keyword>
<dbReference type="FunFam" id="3.40.50.300:FF:000326">
    <property type="entry name" value="P-loop containing nucleoside triphosphate hydrolase"/>
    <property type="match status" value="1"/>
</dbReference>
<dbReference type="GO" id="GO:0016787">
    <property type="term" value="F:hydrolase activity"/>
    <property type="evidence" value="ECO:0007669"/>
    <property type="project" value="UniProtKB-KW"/>
</dbReference>
<evidence type="ECO:0000313" key="7">
    <source>
        <dbReference type="Proteomes" id="UP000011713"/>
    </source>
</evidence>
<accession>M4BPQ5</accession>
<protein>
    <recommendedName>
        <fullName evidence="5">DNA2/NAM7 helicase-like C-terminal domain-containing protein</fullName>
    </recommendedName>
</protein>
<dbReference type="OMA" id="QSICVIV"/>
<name>M4BPQ5_HYAAE</name>
<dbReference type="eggNOG" id="KOG1801">
    <property type="taxonomic scope" value="Eukaryota"/>
</dbReference>
<sequence length="168" mass="19555">MNEVEAVSLLVHRLLVTFPREEWKNRIGVIAPYKQQIYEVRGAIRKLEAAFNRRLDIDVNTVDGFQGREKEIIIYSCVRTSYGGHRKKKRRRHGNDTDENVLDAFWADERRMNVAITRAKSSLWIVGNSKLLKQSRAWKALIRHTEDHSRYIGNSAVFLASTYNTPKI</sequence>
<evidence type="ECO:0000256" key="4">
    <source>
        <dbReference type="ARBA" id="ARBA00022840"/>
    </source>
</evidence>
<keyword evidence="7" id="KW-1185">Reference proteome</keyword>
<reference evidence="7" key="1">
    <citation type="journal article" date="2010" name="Science">
        <title>Signatures of adaptation to obligate biotrophy in the Hyaloperonospora arabidopsidis genome.</title>
        <authorList>
            <person name="Baxter L."/>
            <person name="Tripathy S."/>
            <person name="Ishaque N."/>
            <person name="Boot N."/>
            <person name="Cabral A."/>
            <person name="Kemen E."/>
            <person name="Thines M."/>
            <person name="Ah-Fong A."/>
            <person name="Anderson R."/>
            <person name="Badejoko W."/>
            <person name="Bittner-Eddy P."/>
            <person name="Boore J.L."/>
            <person name="Chibucos M.C."/>
            <person name="Coates M."/>
            <person name="Dehal P."/>
            <person name="Delehaunty K."/>
            <person name="Dong S."/>
            <person name="Downton P."/>
            <person name="Dumas B."/>
            <person name="Fabro G."/>
            <person name="Fronick C."/>
            <person name="Fuerstenberg S.I."/>
            <person name="Fulton L."/>
            <person name="Gaulin E."/>
            <person name="Govers F."/>
            <person name="Hughes L."/>
            <person name="Humphray S."/>
            <person name="Jiang R.H."/>
            <person name="Judelson H."/>
            <person name="Kamoun S."/>
            <person name="Kyung K."/>
            <person name="Meijer H."/>
            <person name="Minx P."/>
            <person name="Morris P."/>
            <person name="Nelson J."/>
            <person name="Phuntumart V."/>
            <person name="Qutob D."/>
            <person name="Rehmany A."/>
            <person name="Rougon-Cardoso A."/>
            <person name="Ryden P."/>
            <person name="Torto-Alalibo T."/>
            <person name="Studholme D."/>
            <person name="Wang Y."/>
            <person name="Win J."/>
            <person name="Wood J."/>
            <person name="Clifton S.W."/>
            <person name="Rogers J."/>
            <person name="Van den Ackerveken G."/>
            <person name="Jones J.D."/>
            <person name="McDowell J.M."/>
            <person name="Beynon J."/>
            <person name="Tyler B.M."/>
        </authorList>
    </citation>
    <scope>NUCLEOTIDE SEQUENCE [LARGE SCALE GENOMIC DNA]</scope>
    <source>
        <strain evidence="7">Emoy2</strain>
    </source>
</reference>
<dbReference type="CDD" id="cd18808">
    <property type="entry name" value="SF1_C_Upf1"/>
    <property type="match status" value="1"/>
</dbReference>
<evidence type="ECO:0000256" key="3">
    <source>
        <dbReference type="ARBA" id="ARBA00022806"/>
    </source>
</evidence>
<dbReference type="HOGENOM" id="CLU_135328_0_0_1"/>
<dbReference type="Gene3D" id="3.40.50.300">
    <property type="entry name" value="P-loop containing nucleotide triphosphate hydrolases"/>
    <property type="match status" value="1"/>
</dbReference>
<dbReference type="InterPro" id="IPR045055">
    <property type="entry name" value="DNA2/NAM7-like"/>
</dbReference>
<dbReference type="GO" id="GO:0005694">
    <property type="term" value="C:chromosome"/>
    <property type="evidence" value="ECO:0007669"/>
    <property type="project" value="UniProtKB-ARBA"/>
</dbReference>
<dbReference type="EnsemblProtists" id="HpaT808394">
    <property type="protein sequence ID" value="HpaP808394"/>
    <property type="gene ID" value="HpaG808394"/>
</dbReference>
<feature type="domain" description="DNA2/NAM7 helicase-like C-terminal" evidence="5">
    <location>
        <begin position="2"/>
        <end position="130"/>
    </location>
</feature>
<dbReference type="InterPro" id="IPR041679">
    <property type="entry name" value="DNA2/NAM7-like_C"/>
</dbReference>
<dbReference type="InterPro" id="IPR027417">
    <property type="entry name" value="P-loop_NTPase"/>
</dbReference>
<dbReference type="GO" id="GO:0004386">
    <property type="term" value="F:helicase activity"/>
    <property type="evidence" value="ECO:0007669"/>
    <property type="project" value="UniProtKB-KW"/>
</dbReference>
<evidence type="ECO:0000313" key="6">
    <source>
        <dbReference type="EnsemblProtists" id="HpaP808394"/>
    </source>
</evidence>
<dbReference type="PANTHER" id="PTHR10887">
    <property type="entry name" value="DNA2/NAM7 HELICASE FAMILY"/>
    <property type="match status" value="1"/>
</dbReference>